<evidence type="ECO:0000259" key="4">
    <source>
        <dbReference type="PROSITE" id="PS50053"/>
    </source>
</evidence>
<gene>
    <name evidence="6" type="ORF">BSL78_20862</name>
</gene>
<dbReference type="EMBL" id="MRZV01000945">
    <property type="protein sequence ID" value="PIK42284.1"/>
    <property type="molecule type" value="Genomic_DNA"/>
</dbReference>
<dbReference type="InterPro" id="IPR039773">
    <property type="entry name" value="BAG_chaperone_regulator"/>
</dbReference>
<dbReference type="STRING" id="307972.A0A2G8K2R9"/>
<evidence type="ECO:0000256" key="2">
    <source>
        <dbReference type="ARBA" id="ARBA00023186"/>
    </source>
</evidence>
<dbReference type="InterPro" id="IPR036533">
    <property type="entry name" value="BAG_dom_sf"/>
</dbReference>
<dbReference type="InterPro" id="IPR029071">
    <property type="entry name" value="Ubiquitin-like_domsf"/>
</dbReference>
<dbReference type="PROSITE" id="PS50053">
    <property type="entry name" value="UBIQUITIN_2"/>
    <property type="match status" value="1"/>
</dbReference>
<evidence type="ECO:0000256" key="3">
    <source>
        <dbReference type="SAM" id="Coils"/>
    </source>
</evidence>
<evidence type="ECO:0000313" key="7">
    <source>
        <dbReference type="Proteomes" id="UP000230750"/>
    </source>
</evidence>
<keyword evidence="2" id="KW-0143">Chaperone</keyword>
<dbReference type="GO" id="GO:0005634">
    <property type="term" value="C:nucleus"/>
    <property type="evidence" value="ECO:0007669"/>
    <property type="project" value="TreeGrafter"/>
</dbReference>
<evidence type="ECO:0000259" key="5">
    <source>
        <dbReference type="PROSITE" id="PS51035"/>
    </source>
</evidence>
<protein>
    <recommendedName>
        <fullName evidence="1">BAG family molecular chaperone regulator 1</fullName>
    </recommendedName>
</protein>
<dbReference type="PANTHER" id="PTHR12329">
    <property type="entry name" value="BCL2-ASSOCIATED ATHANOGENE"/>
    <property type="match status" value="1"/>
</dbReference>
<keyword evidence="7" id="KW-1185">Reference proteome</keyword>
<keyword evidence="3" id="KW-0175">Coiled coil</keyword>
<dbReference type="SMART" id="SM00213">
    <property type="entry name" value="UBQ"/>
    <property type="match status" value="1"/>
</dbReference>
<feature type="coiled-coil region" evidence="3">
    <location>
        <begin position="113"/>
        <end position="171"/>
    </location>
</feature>
<reference evidence="6 7" key="1">
    <citation type="journal article" date="2017" name="PLoS Biol.">
        <title>The sea cucumber genome provides insights into morphological evolution and visceral regeneration.</title>
        <authorList>
            <person name="Zhang X."/>
            <person name="Sun L."/>
            <person name="Yuan J."/>
            <person name="Sun Y."/>
            <person name="Gao Y."/>
            <person name="Zhang L."/>
            <person name="Li S."/>
            <person name="Dai H."/>
            <person name="Hamel J.F."/>
            <person name="Liu C."/>
            <person name="Yu Y."/>
            <person name="Liu S."/>
            <person name="Lin W."/>
            <person name="Guo K."/>
            <person name="Jin S."/>
            <person name="Xu P."/>
            <person name="Storey K.B."/>
            <person name="Huan P."/>
            <person name="Zhang T."/>
            <person name="Zhou Y."/>
            <person name="Zhang J."/>
            <person name="Lin C."/>
            <person name="Li X."/>
            <person name="Xing L."/>
            <person name="Huo D."/>
            <person name="Sun M."/>
            <person name="Wang L."/>
            <person name="Mercier A."/>
            <person name="Li F."/>
            <person name="Yang H."/>
            <person name="Xiang J."/>
        </authorList>
    </citation>
    <scope>NUCLEOTIDE SEQUENCE [LARGE SCALE GENOMIC DNA]</scope>
    <source>
        <strain evidence="6">Shaxun</strain>
        <tissue evidence="6">Muscle</tissue>
    </source>
</reference>
<name>A0A2G8K2R9_STIJA</name>
<comment type="caution">
    <text evidence="6">The sequence shown here is derived from an EMBL/GenBank/DDBJ whole genome shotgun (WGS) entry which is preliminary data.</text>
</comment>
<dbReference type="PROSITE" id="PS51035">
    <property type="entry name" value="BAG"/>
    <property type="match status" value="1"/>
</dbReference>
<sequence length="232" mass="26152">MSCLPCCLGTPYPQVINVSRLDGGGQERCSPGPQRYNLQVSASESKDICVSDLKETAYQVIGIPPENQKIIHKGKQLSDPKRPLYAYGVTNGSRLMVMGSKNSRPKDPRQQEIEAVKKNAAKVEQKQNEVIQELEGIEKGFLESALVQEALQKLERRLASCSEEFLKLLESLDSLSLADGPEILRNSRKTTVQHIQRLLDSNDSLKSRIAQRKLEIVMFVYYLDKRASWYGR</sequence>
<feature type="domain" description="Ubiquitin-like" evidence="4">
    <location>
        <begin position="50"/>
        <end position="104"/>
    </location>
</feature>
<dbReference type="GO" id="GO:0051087">
    <property type="term" value="F:protein-folding chaperone binding"/>
    <property type="evidence" value="ECO:0007669"/>
    <property type="project" value="InterPro"/>
</dbReference>
<dbReference type="GO" id="GO:0050821">
    <property type="term" value="P:protein stabilization"/>
    <property type="evidence" value="ECO:0007669"/>
    <property type="project" value="TreeGrafter"/>
</dbReference>
<dbReference type="SMART" id="SM00264">
    <property type="entry name" value="BAG"/>
    <property type="match status" value="1"/>
</dbReference>
<dbReference type="Gene3D" id="1.20.58.120">
    <property type="entry name" value="BAG domain"/>
    <property type="match status" value="1"/>
</dbReference>
<accession>A0A2G8K2R9</accession>
<dbReference type="GO" id="GO:0000774">
    <property type="term" value="F:adenyl-nucleotide exchange factor activity"/>
    <property type="evidence" value="ECO:0007669"/>
    <property type="project" value="TreeGrafter"/>
</dbReference>
<dbReference type="InterPro" id="IPR003103">
    <property type="entry name" value="BAG_domain"/>
</dbReference>
<dbReference type="SUPFAM" id="SSF63491">
    <property type="entry name" value="BAG domain"/>
    <property type="match status" value="1"/>
</dbReference>
<proteinExistence type="predicted"/>
<dbReference type="Pfam" id="PF00240">
    <property type="entry name" value="ubiquitin"/>
    <property type="match status" value="1"/>
</dbReference>
<dbReference type="InterPro" id="IPR000626">
    <property type="entry name" value="Ubiquitin-like_dom"/>
</dbReference>
<dbReference type="Pfam" id="PF02179">
    <property type="entry name" value="BAG"/>
    <property type="match status" value="1"/>
</dbReference>
<dbReference type="Gene3D" id="3.10.20.90">
    <property type="entry name" value="Phosphatidylinositol 3-kinase Catalytic Subunit, Chain A, domain 1"/>
    <property type="match status" value="1"/>
</dbReference>
<dbReference type="GO" id="GO:0005829">
    <property type="term" value="C:cytosol"/>
    <property type="evidence" value="ECO:0007669"/>
    <property type="project" value="TreeGrafter"/>
</dbReference>
<dbReference type="PANTHER" id="PTHR12329:SF16">
    <property type="entry name" value="BAG FAMILY MOLECULAR CHAPERONE REGULATOR 1"/>
    <property type="match status" value="1"/>
</dbReference>
<feature type="domain" description="BAG" evidence="5">
    <location>
        <begin position="128"/>
        <end position="206"/>
    </location>
</feature>
<evidence type="ECO:0000313" key="6">
    <source>
        <dbReference type="EMBL" id="PIK42284.1"/>
    </source>
</evidence>
<dbReference type="CDD" id="cd01812">
    <property type="entry name" value="Ubl_BAG1"/>
    <property type="match status" value="1"/>
</dbReference>
<evidence type="ECO:0000256" key="1">
    <source>
        <dbReference type="ARBA" id="ARBA00022374"/>
    </source>
</evidence>
<dbReference type="GO" id="GO:0016020">
    <property type="term" value="C:membrane"/>
    <property type="evidence" value="ECO:0007669"/>
    <property type="project" value="TreeGrafter"/>
</dbReference>
<dbReference type="SUPFAM" id="SSF54236">
    <property type="entry name" value="Ubiquitin-like"/>
    <property type="match status" value="1"/>
</dbReference>
<dbReference type="AlphaFoldDB" id="A0A2G8K2R9"/>
<dbReference type="OrthoDB" id="417450at2759"/>
<organism evidence="6 7">
    <name type="scientific">Stichopus japonicus</name>
    <name type="common">Sea cucumber</name>
    <dbReference type="NCBI Taxonomy" id="307972"/>
    <lineage>
        <taxon>Eukaryota</taxon>
        <taxon>Metazoa</taxon>
        <taxon>Echinodermata</taxon>
        <taxon>Eleutherozoa</taxon>
        <taxon>Echinozoa</taxon>
        <taxon>Holothuroidea</taxon>
        <taxon>Aspidochirotacea</taxon>
        <taxon>Aspidochirotida</taxon>
        <taxon>Stichopodidae</taxon>
        <taxon>Apostichopus</taxon>
    </lineage>
</organism>
<dbReference type="Proteomes" id="UP000230750">
    <property type="component" value="Unassembled WGS sequence"/>
</dbReference>